<evidence type="ECO:0000313" key="2">
    <source>
        <dbReference type="Proteomes" id="UP000554482"/>
    </source>
</evidence>
<organism evidence="1 2">
    <name type="scientific">Thalictrum thalictroides</name>
    <name type="common">Rue-anemone</name>
    <name type="synonym">Anemone thalictroides</name>
    <dbReference type="NCBI Taxonomy" id="46969"/>
    <lineage>
        <taxon>Eukaryota</taxon>
        <taxon>Viridiplantae</taxon>
        <taxon>Streptophyta</taxon>
        <taxon>Embryophyta</taxon>
        <taxon>Tracheophyta</taxon>
        <taxon>Spermatophyta</taxon>
        <taxon>Magnoliopsida</taxon>
        <taxon>Ranunculales</taxon>
        <taxon>Ranunculaceae</taxon>
        <taxon>Thalictroideae</taxon>
        <taxon>Thalictrum</taxon>
    </lineage>
</organism>
<sequence length="84" mass="9919">MVKEFLLKENEIDGTGCKLIDEREKKEMEKKEKKMILTDLANGEGVFPKENEIDETGCKLIDEREKKEMEKKVCKLIDKREKKD</sequence>
<accession>A0A7J6VDC4</accession>
<dbReference type="EMBL" id="JABWDY010034866">
    <property type="protein sequence ID" value="KAF5182342.1"/>
    <property type="molecule type" value="Genomic_DNA"/>
</dbReference>
<comment type="caution">
    <text evidence="1">The sequence shown here is derived from an EMBL/GenBank/DDBJ whole genome shotgun (WGS) entry which is preliminary data.</text>
</comment>
<gene>
    <name evidence="1" type="ORF">FRX31_028071</name>
</gene>
<keyword evidence="2" id="KW-1185">Reference proteome</keyword>
<reference evidence="1 2" key="1">
    <citation type="submission" date="2020-06" db="EMBL/GenBank/DDBJ databases">
        <title>Transcriptomic and genomic resources for Thalictrum thalictroides and T. hernandezii: Facilitating candidate gene discovery in an emerging model plant lineage.</title>
        <authorList>
            <person name="Arias T."/>
            <person name="Riano-Pachon D.M."/>
            <person name="Di Stilio V.S."/>
        </authorList>
    </citation>
    <scope>NUCLEOTIDE SEQUENCE [LARGE SCALE GENOMIC DNA]</scope>
    <source>
        <strain evidence="2">cv. WT478/WT964</strain>
        <tissue evidence="1">Leaves</tissue>
    </source>
</reference>
<evidence type="ECO:0000313" key="1">
    <source>
        <dbReference type="EMBL" id="KAF5182342.1"/>
    </source>
</evidence>
<feature type="non-terminal residue" evidence="1">
    <location>
        <position position="1"/>
    </location>
</feature>
<dbReference type="Proteomes" id="UP000554482">
    <property type="component" value="Unassembled WGS sequence"/>
</dbReference>
<name>A0A7J6VDC4_THATH</name>
<protein>
    <submittedName>
        <fullName evidence="1">Uncharacterized protein</fullName>
    </submittedName>
</protein>
<dbReference type="AlphaFoldDB" id="A0A7J6VDC4"/>
<proteinExistence type="predicted"/>